<dbReference type="SMART" id="SM00220">
    <property type="entry name" value="S_TKc"/>
    <property type="match status" value="1"/>
</dbReference>
<organism evidence="8">
    <name type="scientific">marine sediment metagenome</name>
    <dbReference type="NCBI Taxonomy" id="412755"/>
    <lineage>
        <taxon>unclassified sequences</taxon>
        <taxon>metagenomes</taxon>
        <taxon>ecological metagenomes</taxon>
    </lineage>
</organism>
<dbReference type="SUPFAM" id="SSF56112">
    <property type="entry name" value="Protein kinase-like (PK-like)"/>
    <property type="match status" value="1"/>
</dbReference>
<name>A0A0F9KSR9_9ZZZZ</name>
<dbReference type="GO" id="GO:0004693">
    <property type="term" value="F:cyclin-dependent protein serine/threonine kinase activity"/>
    <property type="evidence" value="ECO:0007669"/>
    <property type="project" value="TreeGrafter"/>
</dbReference>
<sequence length="255" mass="29404">MVKFFRKGLKQIYGKKGECIAHGTYGSVYKTTKGYAMKIFRPRDAEGEIVDFLREVATLRHLKHPNILKLLATFTVGNERIVYMNQAMCSLHDYIGELASGTPTPFSSQWYMFQLLRAVDYCHCNNIIHRDIKPQNVLLFEDGKLQLADFGLARTFITTGETHTGEVVTLWWRAPELLLGKTKYSYSVDIWSVGVIMLTLLLRKNPLEGSSEKDQLYKIFQLLGTPTEEDWPGVTSLHNWETDYPIFQREKLELE</sequence>
<evidence type="ECO:0000259" key="7">
    <source>
        <dbReference type="PROSITE" id="PS50011"/>
    </source>
</evidence>
<evidence type="ECO:0000313" key="8">
    <source>
        <dbReference type="EMBL" id="KKM25163.1"/>
    </source>
</evidence>
<feature type="domain" description="Protein kinase" evidence="7">
    <location>
        <begin position="14"/>
        <end position="255"/>
    </location>
</feature>
<evidence type="ECO:0000256" key="4">
    <source>
        <dbReference type="ARBA" id="ARBA00022741"/>
    </source>
</evidence>
<dbReference type="GO" id="GO:0030332">
    <property type="term" value="F:cyclin binding"/>
    <property type="evidence" value="ECO:0007669"/>
    <property type="project" value="TreeGrafter"/>
</dbReference>
<dbReference type="GO" id="GO:0005634">
    <property type="term" value="C:nucleus"/>
    <property type="evidence" value="ECO:0007669"/>
    <property type="project" value="TreeGrafter"/>
</dbReference>
<dbReference type="PANTHER" id="PTHR24056:SF550">
    <property type="entry name" value="CHROMOSOME UNDETERMINED SCAFFOLD_44, WHOLE GENOME SHOTGUN SEQUENCE"/>
    <property type="match status" value="1"/>
</dbReference>
<dbReference type="FunFam" id="1.10.510.10:FF:000624">
    <property type="entry name" value="Mitogen-activated protein kinase"/>
    <property type="match status" value="1"/>
</dbReference>
<dbReference type="GO" id="GO:0005737">
    <property type="term" value="C:cytoplasm"/>
    <property type="evidence" value="ECO:0007669"/>
    <property type="project" value="TreeGrafter"/>
</dbReference>
<dbReference type="EMBL" id="LAZR01012774">
    <property type="protein sequence ID" value="KKM25163.1"/>
    <property type="molecule type" value="Genomic_DNA"/>
</dbReference>
<evidence type="ECO:0000256" key="6">
    <source>
        <dbReference type="ARBA" id="ARBA00022840"/>
    </source>
</evidence>
<dbReference type="AlphaFoldDB" id="A0A0F9KSR9"/>
<evidence type="ECO:0000256" key="5">
    <source>
        <dbReference type="ARBA" id="ARBA00022777"/>
    </source>
</evidence>
<dbReference type="GO" id="GO:0000082">
    <property type="term" value="P:G1/S transition of mitotic cell cycle"/>
    <property type="evidence" value="ECO:0007669"/>
    <property type="project" value="TreeGrafter"/>
</dbReference>
<keyword evidence="6" id="KW-0067">ATP-binding</keyword>
<comment type="caution">
    <text evidence="8">The sequence shown here is derived from an EMBL/GenBank/DDBJ whole genome shotgun (WGS) entry which is preliminary data.</text>
</comment>
<dbReference type="Gene3D" id="3.30.200.20">
    <property type="entry name" value="Phosphorylase Kinase, domain 1"/>
    <property type="match status" value="1"/>
</dbReference>
<reference evidence="8" key="1">
    <citation type="journal article" date="2015" name="Nature">
        <title>Complex archaea that bridge the gap between prokaryotes and eukaryotes.</title>
        <authorList>
            <person name="Spang A."/>
            <person name="Saw J.H."/>
            <person name="Jorgensen S.L."/>
            <person name="Zaremba-Niedzwiedzka K."/>
            <person name="Martijn J."/>
            <person name="Lind A.E."/>
            <person name="van Eijk R."/>
            <person name="Schleper C."/>
            <person name="Guy L."/>
            <person name="Ettema T.J."/>
        </authorList>
    </citation>
    <scope>NUCLEOTIDE SEQUENCE</scope>
</reference>
<dbReference type="PROSITE" id="PS50011">
    <property type="entry name" value="PROTEIN_KINASE_DOM"/>
    <property type="match status" value="1"/>
</dbReference>
<keyword evidence="3" id="KW-0808">Transferase</keyword>
<feature type="non-terminal residue" evidence="8">
    <location>
        <position position="255"/>
    </location>
</feature>
<dbReference type="InterPro" id="IPR008271">
    <property type="entry name" value="Ser/Thr_kinase_AS"/>
</dbReference>
<accession>A0A0F9KSR9</accession>
<gene>
    <name evidence="8" type="ORF">LCGC14_1597720</name>
</gene>
<dbReference type="GO" id="GO:0010468">
    <property type="term" value="P:regulation of gene expression"/>
    <property type="evidence" value="ECO:0007669"/>
    <property type="project" value="TreeGrafter"/>
</dbReference>
<evidence type="ECO:0000256" key="1">
    <source>
        <dbReference type="ARBA" id="ARBA00006485"/>
    </source>
</evidence>
<dbReference type="GO" id="GO:0005524">
    <property type="term" value="F:ATP binding"/>
    <property type="evidence" value="ECO:0007669"/>
    <property type="project" value="UniProtKB-KW"/>
</dbReference>
<dbReference type="GO" id="GO:0000307">
    <property type="term" value="C:cyclin-dependent protein kinase holoenzyme complex"/>
    <property type="evidence" value="ECO:0007669"/>
    <property type="project" value="TreeGrafter"/>
</dbReference>
<dbReference type="InterPro" id="IPR050108">
    <property type="entry name" value="CDK"/>
</dbReference>
<dbReference type="Pfam" id="PF00069">
    <property type="entry name" value="Pkinase"/>
    <property type="match status" value="1"/>
</dbReference>
<evidence type="ECO:0000256" key="2">
    <source>
        <dbReference type="ARBA" id="ARBA00022527"/>
    </source>
</evidence>
<protein>
    <recommendedName>
        <fullName evidence="7">Protein kinase domain-containing protein</fullName>
    </recommendedName>
</protein>
<dbReference type="InterPro" id="IPR000719">
    <property type="entry name" value="Prot_kinase_dom"/>
</dbReference>
<dbReference type="PANTHER" id="PTHR24056">
    <property type="entry name" value="CELL DIVISION PROTEIN KINASE"/>
    <property type="match status" value="1"/>
</dbReference>
<dbReference type="GO" id="GO:0007165">
    <property type="term" value="P:signal transduction"/>
    <property type="evidence" value="ECO:0007669"/>
    <property type="project" value="TreeGrafter"/>
</dbReference>
<dbReference type="InterPro" id="IPR011009">
    <property type="entry name" value="Kinase-like_dom_sf"/>
</dbReference>
<proteinExistence type="inferred from homology"/>
<dbReference type="GO" id="GO:0010389">
    <property type="term" value="P:regulation of G2/M transition of mitotic cell cycle"/>
    <property type="evidence" value="ECO:0007669"/>
    <property type="project" value="TreeGrafter"/>
</dbReference>
<evidence type="ECO:0000256" key="3">
    <source>
        <dbReference type="ARBA" id="ARBA00022679"/>
    </source>
</evidence>
<keyword evidence="5" id="KW-0418">Kinase</keyword>
<dbReference type="PROSITE" id="PS00108">
    <property type="entry name" value="PROTEIN_KINASE_ST"/>
    <property type="match status" value="1"/>
</dbReference>
<keyword evidence="4" id="KW-0547">Nucleotide-binding</keyword>
<comment type="similarity">
    <text evidence="1">Belongs to the protein kinase superfamily. CMGC Ser/Thr protein kinase family. CDC2/CDKX subfamily.</text>
</comment>
<dbReference type="Gene3D" id="1.10.510.10">
    <property type="entry name" value="Transferase(Phosphotransferase) domain 1"/>
    <property type="match status" value="1"/>
</dbReference>
<keyword evidence="2" id="KW-0723">Serine/threonine-protein kinase</keyword>